<comment type="caution">
    <text evidence="1">The sequence shown here is derived from an EMBL/GenBank/DDBJ whole genome shotgun (WGS) entry which is preliminary data.</text>
</comment>
<reference evidence="1" key="1">
    <citation type="submission" date="2019-08" db="EMBL/GenBank/DDBJ databases">
        <authorList>
            <person name="Kucharzyk K."/>
            <person name="Murdoch R.W."/>
            <person name="Higgins S."/>
            <person name="Loffler F."/>
        </authorList>
    </citation>
    <scope>NUCLEOTIDE SEQUENCE</scope>
</reference>
<dbReference type="InterPro" id="IPR011256">
    <property type="entry name" value="Reg_factor_effector_dom_sf"/>
</dbReference>
<dbReference type="Gene3D" id="3.20.80.10">
    <property type="entry name" value="Regulatory factor, effector binding domain"/>
    <property type="match status" value="1"/>
</dbReference>
<organism evidence="1">
    <name type="scientific">bioreactor metagenome</name>
    <dbReference type="NCBI Taxonomy" id="1076179"/>
    <lineage>
        <taxon>unclassified sequences</taxon>
        <taxon>metagenomes</taxon>
        <taxon>ecological metagenomes</taxon>
    </lineage>
</organism>
<proteinExistence type="predicted"/>
<evidence type="ECO:0008006" key="2">
    <source>
        <dbReference type="Google" id="ProtNLM"/>
    </source>
</evidence>
<dbReference type="AlphaFoldDB" id="A0A645EZL8"/>
<gene>
    <name evidence="1" type="ORF">SDC9_153107</name>
</gene>
<accession>A0A645EZL8</accession>
<evidence type="ECO:0000313" key="1">
    <source>
        <dbReference type="EMBL" id="MPN05853.1"/>
    </source>
</evidence>
<name>A0A645EZL8_9ZZZZ</name>
<dbReference type="EMBL" id="VSSQ01051759">
    <property type="protein sequence ID" value="MPN05853.1"/>
    <property type="molecule type" value="Genomic_DNA"/>
</dbReference>
<sequence length="157" mass="18199">MSGLEVNLEYIEQQTIYGLWQKSNDKTISRDIKALSKQYHAVVSMPEGKVLPYFVLSRNYNEQSRDFELFIGSMIDKSSLESYVLSAGEYAKITVKPKLGFLWGASIGEAKQYFYTKWLPKSSFEALNLEYEYHTERSTEKQPTIDIIFAIRRKAID</sequence>
<protein>
    <recommendedName>
        <fullName evidence="2">Bacterial transcription activator effector binding domain-containing protein</fullName>
    </recommendedName>
</protein>
<dbReference type="SUPFAM" id="SSF55136">
    <property type="entry name" value="Probable bacterial effector-binding domain"/>
    <property type="match status" value="1"/>
</dbReference>